<accession>H2AN66</accession>
<evidence type="ECO:0000256" key="1">
    <source>
        <dbReference type="ARBA" id="ARBA00009725"/>
    </source>
</evidence>
<evidence type="ECO:0000313" key="7">
    <source>
        <dbReference type="Proteomes" id="UP000005220"/>
    </source>
</evidence>
<feature type="compositionally biased region" description="Basic and acidic residues" evidence="4">
    <location>
        <begin position="135"/>
        <end position="144"/>
    </location>
</feature>
<sequence length="588" mass="67223">MGVADLIKKFESISKENGDSNATTVSPPNEVERTSKVSIEDAKAENPKVPNDEQSNENSQSLADGEKLEENVIEQEADNEQEMPQEEEPVLEQESESATKEAEFTLPEEANITEEQEEQKEEEKEEKNESNLAEHQTEAEKEAVSEAVDNVPINVEDESEMQEDHVDVSVNTEGTTEDAAPEGSKNKKKKKKNKKKNKKKTQSEPEPGVAANVDDLEVVDNSTLGIDQDKTKDELATMAQEAKDEILENVAHEAQSVSQTNRDGESENTTSSEMEIEGTESVPSNRPSRLGRDNPFEFGKRNLTEKSDVWDHNAWDNVEWGDEQVQQAMEKIEQQRQNPVSDFDKKLYNGNPARYWDIFYKNNRENFFKDRKWLQIEFPILYSTTRKDAGPVTIFEIGCGAGNTFFPILSQNENEELKIVAADFAPKAVELVKTSPSFNPKYGHATVWDLADPEGRLPDGVEPHSVDIAVMIFVFSALAPEQWDQAMENLHRIMKPGGKILFREYSFGDLTQIRFKKNRYLDDNFYVRGDGTRVYFFTEDELRTIFTKKNYFIENKIATDRRLLVNRKRKLKMYRCWIQAIFDVPKED</sequence>
<feature type="compositionally biased region" description="Basic and acidic residues" evidence="4">
    <location>
        <begin position="290"/>
        <end position="299"/>
    </location>
</feature>
<dbReference type="GO" id="GO:0052735">
    <property type="term" value="F:tRNA (cytidine-3-)-methyltransferase activity"/>
    <property type="evidence" value="ECO:0007669"/>
    <property type="project" value="EnsemblFungi"/>
</dbReference>
<name>H2AN66_KAZAF</name>
<evidence type="ECO:0000256" key="4">
    <source>
        <dbReference type="SAM" id="MobiDB-lite"/>
    </source>
</evidence>
<dbReference type="InterPro" id="IPR026113">
    <property type="entry name" value="METTL2/6/8-like"/>
</dbReference>
<dbReference type="KEGG" id="kaf:KAFR_0A03810"/>
<dbReference type="STRING" id="1071382.H2AN66"/>
<dbReference type="OrthoDB" id="417697at2759"/>
<dbReference type="FunCoup" id="H2AN66">
    <property type="interactions" value="83"/>
</dbReference>
<feature type="region of interest" description="Disordered" evidence="4">
    <location>
        <begin position="12"/>
        <end position="299"/>
    </location>
</feature>
<dbReference type="Pfam" id="PF08242">
    <property type="entry name" value="Methyltransf_12"/>
    <property type="match status" value="1"/>
</dbReference>
<dbReference type="SUPFAM" id="SSF53335">
    <property type="entry name" value="S-adenosyl-L-methionine-dependent methyltransferases"/>
    <property type="match status" value="1"/>
</dbReference>
<comment type="similarity">
    <text evidence="1">Belongs to the methyltransferase superfamily. METL family.</text>
</comment>
<dbReference type="InterPro" id="IPR013217">
    <property type="entry name" value="Methyltransf_12"/>
</dbReference>
<dbReference type="GeneID" id="13886528"/>
<dbReference type="GO" id="GO:0005884">
    <property type="term" value="C:actin filament"/>
    <property type="evidence" value="ECO:0007669"/>
    <property type="project" value="EnsemblFungi"/>
</dbReference>
<dbReference type="EMBL" id="HE650821">
    <property type="protein sequence ID" value="CCF55816.1"/>
    <property type="molecule type" value="Genomic_DNA"/>
</dbReference>
<feature type="compositionally biased region" description="Polar residues" evidence="4">
    <location>
        <begin position="255"/>
        <end position="273"/>
    </location>
</feature>
<dbReference type="GO" id="GO:0030488">
    <property type="term" value="P:tRNA methylation"/>
    <property type="evidence" value="ECO:0007669"/>
    <property type="project" value="EnsemblFungi"/>
</dbReference>
<evidence type="ECO:0000313" key="6">
    <source>
        <dbReference type="EMBL" id="CCF55816.1"/>
    </source>
</evidence>
<organism evidence="6 7">
    <name type="scientific">Kazachstania africana (strain ATCC 22294 / BCRC 22015 / CBS 2517 / CECT 1963 / NBRC 1671 / NRRL Y-8276)</name>
    <name type="common">Yeast</name>
    <name type="synonym">Kluyveromyces africanus</name>
    <dbReference type="NCBI Taxonomy" id="1071382"/>
    <lineage>
        <taxon>Eukaryota</taxon>
        <taxon>Fungi</taxon>
        <taxon>Dikarya</taxon>
        <taxon>Ascomycota</taxon>
        <taxon>Saccharomycotina</taxon>
        <taxon>Saccharomycetes</taxon>
        <taxon>Saccharomycetales</taxon>
        <taxon>Saccharomycetaceae</taxon>
        <taxon>Kazachstania</taxon>
    </lineage>
</organism>
<evidence type="ECO:0000256" key="3">
    <source>
        <dbReference type="ARBA" id="ARBA00022679"/>
    </source>
</evidence>
<dbReference type="GO" id="GO:0051015">
    <property type="term" value="F:actin filament binding"/>
    <property type="evidence" value="ECO:0007669"/>
    <property type="project" value="EnsemblFungi"/>
</dbReference>
<feature type="compositionally biased region" description="Basic and acidic residues" evidence="4">
    <location>
        <begin position="30"/>
        <end position="46"/>
    </location>
</feature>
<feature type="compositionally biased region" description="Basic and acidic residues" evidence="4">
    <location>
        <begin position="227"/>
        <end position="246"/>
    </location>
</feature>
<proteinExistence type="inferred from homology"/>
<dbReference type="InParanoid" id="H2AN66"/>
<evidence type="ECO:0000256" key="2">
    <source>
        <dbReference type="ARBA" id="ARBA00022603"/>
    </source>
</evidence>
<dbReference type="GO" id="GO:0032432">
    <property type="term" value="C:actin filament bundle"/>
    <property type="evidence" value="ECO:0007669"/>
    <property type="project" value="EnsemblFungi"/>
</dbReference>
<dbReference type="PANTHER" id="PTHR22809">
    <property type="entry name" value="METHYLTRANSFERASE-RELATED"/>
    <property type="match status" value="1"/>
</dbReference>
<feature type="compositionally biased region" description="Polar residues" evidence="4">
    <location>
        <begin position="52"/>
        <end position="62"/>
    </location>
</feature>
<dbReference type="Proteomes" id="UP000005220">
    <property type="component" value="Chromosome 1"/>
</dbReference>
<dbReference type="CDD" id="cd02440">
    <property type="entry name" value="AdoMet_MTases"/>
    <property type="match status" value="1"/>
</dbReference>
<protein>
    <recommendedName>
        <fullName evidence="5">Methyltransferase type 12 domain-containing protein</fullName>
    </recommendedName>
</protein>
<feature type="compositionally biased region" description="Basic residues" evidence="4">
    <location>
        <begin position="186"/>
        <end position="200"/>
    </location>
</feature>
<dbReference type="RefSeq" id="XP_003954951.1">
    <property type="nucleotide sequence ID" value="XM_003954902.1"/>
</dbReference>
<feature type="compositionally biased region" description="Acidic residues" evidence="4">
    <location>
        <begin position="71"/>
        <end position="95"/>
    </location>
</feature>
<keyword evidence="7" id="KW-1185">Reference proteome</keyword>
<feature type="domain" description="Methyltransferase type 12" evidence="5">
    <location>
        <begin position="396"/>
        <end position="500"/>
    </location>
</feature>
<dbReference type="InterPro" id="IPR029063">
    <property type="entry name" value="SAM-dependent_MTases_sf"/>
</dbReference>
<feature type="compositionally biased region" description="Acidic residues" evidence="4">
    <location>
        <begin position="111"/>
        <end position="120"/>
    </location>
</feature>
<dbReference type="HOGENOM" id="CLU_029724_1_2_1"/>
<dbReference type="GO" id="GO:0030674">
    <property type="term" value="F:protein-macromolecule adaptor activity"/>
    <property type="evidence" value="ECO:0007669"/>
    <property type="project" value="EnsemblFungi"/>
</dbReference>
<keyword evidence="3" id="KW-0808">Transferase</keyword>
<keyword evidence="2" id="KW-0489">Methyltransferase</keyword>
<dbReference type="FunFam" id="3.40.50.150:FF:000221">
    <property type="entry name" value="Methyltransferase-like protein"/>
    <property type="match status" value="1"/>
</dbReference>
<reference evidence="6 7" key="1">
    <citation type="journal article" date="2011" name="Proc. Natl. Acad. Sci. U.S.A.">
        <title>Evolutionary erosion of yeast sex chromosomes by mating-type switching accidents.</title>
        <authorList>
            <person name="Gordon J.L."/>
            <person name="Armisen D."/>
            <person name="Proux-Wera E."/>
            <person name="Oheigeartaigh S.S."/>
            <person name="Byrne K.P."/>
            <person name="Wolfe K.H."/>
        </authorList>
    </citation>
    <scope>NUCLEOTIDE SEQUENCE [LARGE SCALE GENOMIC DNA]</scope>
    <source>
        <strain evidence="7">ATCC 22294 / BCRC 22015 / CBS 2517 / CECT 1963 / NBRC 1671 / NRRL Y-8276</strain>
    </source>
</reference>
<evidence type="ECO:0000259" key="5">
    <source>
        <dbReference type="Pfam" id="PF08242"/>
    </source>
</evidence>
<gene>
    <name evidence="6" type="primary">KAFR0A03810</name>
    <name evidence="6" type="ORF">KAFR_0A03810</name>
</gene>
<dbReference type="Gene3D" id="3.40.50.150">
    <property type="entry name" value="Vaccinia Virus protein VP39"/>
    <property type="match status" value="1"/>
</dbReference>
<dbReference type="PANTHER" id="PTHR22809:SF11">
    <property type="entry name" value="TRNA N(3)-METHYLCYTIDINE METHYLTRANSFERASE METTL2"/>
    <property type="match status" value="1"/>
</dbReference>
<dbReference type="AlphaFoldDB" id="H2AN66"/>
<dbReference type="eggNOG" id="KOG2361">
    <property type="taxonomic scope" value="Eukaryota"/>
</dbReference>